<organism evidence="6 7">
    <name type="scientific">Chlamydomonas reinhardtii</name>
    <name type="common">Chlamydomonas smithii</name>
    <dbReference type="NCBI Taxonomy" id="3055"/>
    <lineage>
        <taxon>Eukaryota</taxon>
        <taxon>Viridiplantae</taxon>
        <taxon>Chlorophyta</taxon>
        <taxon>core chlorophytes</taxon>
        <taxon>Chlorophyceae</taxon>
        <taxon>CS clade</taxon>
        <taxon>Chlamydomonadales</taxon>
        <taxon>Chlamydomonadaceae</taxon>
        <taxon>Chlamydomonas</taxon>
    </lineage>
</organism>
<dbReference type="GO" id="GO:0005524">
    <property type="term" value="F:ATP binding"/>
    <property type="evidence" value="ECO:0007669"/>
    <property type="project" value="UniProtKB-UniRule"/>
</dbReference>
<keyword evidence="4" id="KW-0732">Signal</keyword>
<name>A0A2K3DKI8_CHLRE</name>
<dbReference type="PROSITE" id="PS00107">
    <property type="entry name" value="PROTEIN_KINASE_ATP"/>
    <property type="match status" value="1"/>
</dbReference>
<dbReference type="GO" id="GO:0007165">
    <property type="term" value="P:signal transduction"/>
    <property type="evidence" value="ECO:0000318"/>
    <property type="project" value="GO_Central"/>
</dbReference>
<evidence type="ECO:0000313" key="6">
    <source>
        <dbReference type="EMBL" id="PNW81043.1"/>
    </source>
</evidence>
<dbReference type="InterPro" id="IPR011009">
    <property type="entry name" value="Kinase-like_dom_sf"/>
</dbReference>
<protein>
    <recommendedName>
        <fullName evidence="5">Protein kinase domain-containing protein</fullName>
    </recommendedName>
</protein>
<evidence type="ECO:0000259" key="5">
    <source>
        <dbReference type="PROSITE" id="PS50011"/>
    </source>
</evidence>
<dbReference type="SUPFAM" id="SSF56112">
    <property type="entry name" value="Protein kinase-like (PK-like)"/>
    <property type="match status" value="1"/>
</dbReference>
<dbReference type="Pfam" id="PF00069">
    <property type="entry name" value="Pkinase"/>
    <property type="match status" value="1"/>
</dbReference>
<gene>
    <name evidence="6" type="ORF">CHLRE_07g340250v5</name>
</gene>
<dbReference type="EMBL" id="CM008968">
    <property type="protein sequence ID" value="PNW81043.1"/>
    <property type="molecule type" value="Genomic_DNA"/>
</dbReference>
<evidence type="ECO:0000256" key="1">
    <source>
        <dbReference type="PROSITE-ProRule" id="PRU10141"/>
    </source>
</evidence>
<dbReference type="Gene3D" id="1.10.510.10">
    <property type="entry name" value="Transferase(Phosphotransferase) domain 1"/>
    <property type="match status" value="1"/>
</dbReference>
<proteinExistence type="predicted"/>
<evidence type="ECO:0000256" key="3">
    <source>
        <dbReference type="SAM" id="Phobius"/>
    </source>
</evidence>
<feature type="region of interest" description="Disordered" evidence="2">
    <location>
        <begin position="652"/>
        <end position="673"/>
    </location>
</feature>
<dbReference type="PANTHER" id="PTHR44329">
    <property type="entry name" value="SERINE/THREONINE-PROTEIN KINASE TNNI3K-RELATED"/>
    <property type="match status" value="1"/>
</dbReference>
<feature type="region of interest" description="Disordered" evidence="2">
    <location>
        <begin position="900"/>
        <end position="919"/>
    </location>
</feature>
<feature type="transmembrane region" description="Helical" evidence="3">
    <location>
        <begin position="292"/>
        <end position="315"/>
    </location>
</feature>
<dbReference type="PROSITE" id="PS50011">
    <property type="entry name" value="PROTEIN_KINASE_DOM"/>
    <property type="match status" value="1"/>
</dbReference>
<evidence type="ECO:0000256" key="4">
    <source>
        <dbReference type="SAM" id="SignalP"/>
    </source>
</evidence>
<dbReference type="Proteomes" id="UP000006906">
    <property type="component" value="Chromosome 7"/>
</dbReference>
<feature type="region of interest" description="Disordered" evidence="2">
    <location>
        <begin position="326"/>
        <end position="352"/>
    </location>
</feature>
<dbReference type="GO" id="GO:0004674">
    <property type="term" value="F:protein serine/threonine kinase activity"/>
    <property type="evidence" value="ECO:0000318"/>
    <property type="project" value="GO_Central"/>
</dbReference>
<dbReference type="RefSeq" id="XP_042922910.1">
    <property type="nucleotide sequence ID" value="XM_043064342.1"/>
</dbReference>
<evidence type="ECO:0000313" key="7">
    <source>
        <dbReference type="Proteomes" id="UP000006906"/>
    </source>
</evidence>
<dbReference type="OrthoDB" id="548589at2759"/>
<reference evidence="6 7" key="1">
    <citation type="journal article" date="2007" name="Science">
        <title>The Chlamydomonas genome reveals the evolution of key animal and plant functions.</title>
        <authorList>
            <person name="Merchant S.S."/>
            <person name="Prochnik S.E."/>
            <person name="Vallon O."/>
            <person name="Harris E.H."/>
            <person name="Karpowicz S.J."/>
            <person name="Witman G.B."/>
            <person name="Terry A."/>
            <person name="Salamov A."/>
            <person name="Fritz-Laylin L.K."/>
            <person name="Marechal-Drouard L."/>
            <person name="Marshall W.F."/>
            <person name="Qu L.H."/>
            <person name="Nelson D.R."/>
            <person name="Sanderfoot A.A."/>
            <person name="Spalding M.H."/>
            <person name="Kapitonov V.V."/>
            <person name="Ren Q."/>
            <person name="Ferris P."/>
            <person name="Lindquist E."/>
            <person name="Shapiro H."/>
            <person name="Lucas S.M."/>
            <person name="Grimwood J."/>
            <person name="Schmutz J."/>
            <person name="Cardol P."/>
            <person name="Cerutti H."/>
            <person name="Chanfreau G."/>
            <person name="Chen C.L."/>
            <person name="Cognat V."/>
            <person name="Croft M.T."/>
            <person name="Dent R."/>
            <person name="Dutcher S."/>
            <person name="Fernandez E."/>
            <person name="Fukuzawa H."/>
            <person name="Gonzalez-Ballester D."/>
            <person name="Gonzalez-Halphen D."/>
            <person name="Hallmann A."/>
            <person name="Hanikenne M."/>
            <person name="Hippler M."/>
            <person name="Inwood W."/>
            <person name="Jabbari K."/>
            <person name="Kalanon M."/>
            <person name="Kuras R."/>
            <person name="Lefebvre P.A."/>
            <person name="Lemaire S.D."/>
            <person name="Lobanov A.V."/>
            <person name="Lohr M."/>
            <person name="Manuell A."/>
            <person name="Meier I."/>
            <person name="Mets L."/>
            <person name="Mittag M."/>
            <person name="Mittelmeier T."/>
            <person name="Moroney J.V."/>
            <person name="Moseley J."/>
            <person name="Napoli C."/>
            <person name="Nedelcu A.M."/>
            <person name="Niyogi K."/>
            <person name="Novoselov S.V."/>
            <person name="Paulsen I.T."/>
            <person name="Pazour G."/>
            <person name="Purton S."/>
            <person name="Ral J.P."/>
            <person name="Riano-Pachon D.M."/>
            <person name="Riekhof W."/>
            <person name="Rymarquis L."/>
            <person name="Schroda M."/>
            <person name="Stern D."/>
            <person name="Umen J."/>
            <person name="Willows R."/>
            <person name="Wilson N."/>
            <person name="Zimmer S.L."/>
            <person name="Allmer J."/>
            <person name="Balk J."/>
            <person name="Bisova K."/>
            <person name="Chen C.J."/>
            <person name="Elias M."/>
            <person name="Gendler K."/>
            <person name="Hauser C."/>
            <person name="Lamb M.R."/>
            <person name="Ledford H."/>
            <person name="Long J.C."/>
            <person name="Minagawa J."/>
            <person name="Page M.D."/>
            <person name="Pan J."/>
            <person name="Pootakham W."/>
            <person name="Roje S."/>
            <person name="Rose A."/>
            <person name="Stahlberg E."/>
            <person name="Terauchi A.M."/>
            <person name="Yang P."/>
            <person name="Ball S."/>
            <person name="Bowler C."/>
            <person name="Dieckmann C.L."/>
            <person name="Gladyshev V.N."/>
            <person name="Green P."/>
            <person name="Jorgensen R."/>
            <person name="Mayfield S."/>
            <person name="Mueller-Roeber B."/>
            <person name="Rajamani S."/>
            <person name="Sayre R.T."/>
            <person name="Brokstein P."/>
            <person name="Dubchak I."/>
            <person name="Goodstein D."/>
            <person name="Hornick L."/>
            <person name="Huang Y.W."/>
            <person name="Jhaveri J."/>
            <person name="Luo Y."/>
            <person name="Martinez D."/>
            <person name="Ngau W.C."/>
            <person name="Otillar B."/>
            <person name="Poliakov A."/>
            <person name="Porter A."/>
            <person name="Szajkowski L."/>
            <person name="Werner G."/>
            <person name="Zhou K."/>
            <person name="Grigoriev I.V."/>
            <person name="Rokhsar D.S."/>
            <person name="Grossman A.R."/>
        </authorList>
    </citation>
    <scope>NUCLEOTIDE SEQUENCE [LARGE SCALE GENOMIC DNA]</scope>
    <source>
        <strain evidence="7">CC-503</strain>
    </source>
</reference>
<keyword evidence="7" id="KW-1185">Reference proteome</keyword>
<feature type="binding site" evidence="1">
    <location>
        <position position="607"/>
    </location>
    <ligand>
        <name>ATP</name>
        <dbReference type="ChEBI" id="CHEBI:30616"/>
    </ligand>
</feature>
<dbReference type="AlphaFoldDB" id="A0A2K3DKI8"/>
<dbReference type="PANTHER" id="PTHR44329:SF214">
    <property type="entry name" value="PROTEIN KINASE DOMAIN-CONTAINING PROTEIN"/>
    <property type="match status" value="1"/>
</dbReference>
<feature type="domain" description="Protein kinase" evidence="5">
    <location>
        <begin position="580"/>
        <end position="877"/>
    </location>
</feature>
<dbReference type="InterPro" id="IPR051681">
    <property type="entry name" value="Ser/Thr_Kinases-Pseudokinases"/>
</dbReference>
<accession>A0A2K3DKI8</accession>
<feature type="signal peptide" evidence="4">
    <location>
        <begin position="1"/>
        <end position="27"/>
    </location>
</feature>
<dbReference type="InParanoid" id="A0A2K3DKI8"/>
<keyword evidence="1" id="KW-0067">ATP-binding</keyword>
<keyword evidence="3" id="KW-0472">Membrane</keyword>
<dbReference type="GeneID" id="5718098"/>
<feature type="compositionally biased region" description="Basic and acidic residues" evidence="2">
    <location>
        <begin position="326"/>
        <end position="348"/>
    </location>
</feature>
<keyword evidence="3" id="KW-1133">Transmembrane helix</keyword>
<evidence type="ECO:0000256" key="2">
    <source>
        <dbReference type="SAM" id="MobiDB-lite"/>
    </source>
</evidence>
<dbReference type="PaxDb" id="3055-EDP03993"/>
<keyword evidence="3" id="KW-0812">Transmembrane</keyword>
<dbReference type="InterPro" id="IPR017441">
    <property type="entry name" value="Protein_kinase_ATP_BS"/>
</dbReference>
<sequence>MKRVCWGGEPSRLACIALLAGILAVTAQPWNDDAPGTRLVQSALQLRDALADATVAEVLVNTSIVINGTAWRPVEVTRSLTVRATRALLKANRYAVVDFGTTVMLFSLGSGNVLTWIGIDVYTSHATLGPVFRPLRQSPGSVLSFKTCIIHRLVGVPYEAGITNTAAIPRPAGYPGVQRVSSTNGNITLLTTDLKPRVLTQVGILDDFAAYIPPDSSLAGQNLFFGDYVVLVHDSYFLIDYFANATCLATRPGIECLAILLDEVEADKARKEAAQQAAADSGSGGGDNTATIVVAVVVPVGTVLLVALLGSIWWVRRNRRRELEQQQRAKAAADKAADLEAGGPREKTGTGGARLGVLARGVQNGVGGVFLGINGEKDLPEWSEAAHHEADDLGDMEQPAPVTGLAGNGRRGADSVAIMETIAEAISGASSTSLQLPPAQPAPSAEYQTKVEAHQLSGPLQASVTTPGMGQHLPPDVASGKQAAAPDQAGADISTQSCSQRARLKPALSCALDGSEALALVSVGADGQADTLATECALFGSAGGTVDIKVPERAPSPQEVVAELGALVKELRGTIGHVAIVLEGVLGHGSFGTVYKGTWQGLPVAVKTVVFSATQKSRNHALKEAALCQSIVHPNVIATYGSELQPIGVLPPPAASSTRAPRALGDPSPPPARKMSDLNIKDWRLYIIQEFADGGPLGNLYGHRALWLSPGVVNLAALVTLALGIARALAHLHSKRIVHGDLNPNNVLLKRDPAEPSGYGVKVGDFGLSVMLPNDRTHLSNICMGTMFYICPAVACKGLLGPAADVFSLGVILWELYHGRRAGVRTQEGPRYCSNFPAFPPTCPEIYKVIALQCLQRQPQNRPSATVIVGALEHLMANLGLAQASCLTAAATGVANATPLPPPAAGPEGAGTHDVRMCG</sequence>
<feature type="chain" id="PRO_5014355606" description="Protein kinase domain-containing protein" evidence="4">
    <location>
        <begin position="28"/>
        <end position="919"/>
    </location>
</feature>
<dbReference type="KEGG" id="cre:CHLRE_07g340250v5"/>
<keyword evidence="1" id="KW-0547">Nucleotide-binding</keyword>
<dbReference type="STRING" id="3055.A0A2K3DKI8"/>
<dbReference type="Gene3D" id="3.30.200.20">
    <property type="entry name" value="Phosphorylase Kinase, domain 1"/>
    <property type="match status" value="1"/>
</dbReference>
<dbReference type="InterPro" id="IPR000719">
    <property type="entry name" value="Prot_kinase_dom"/>
</dbReference>
<dbReference type="ExpressionAtlas" id="A0A2K3DKI8">
    <property type="expression patterns" value="baseline"/>
</dbReference>
<dbReference type="Gramene" id="PNW81043">
    <property type="protein sequence ID" value="PNW81043"/>
    <property type="gene ID" value="CHLRE_07g340250v5"/>
</dbReference>